<dbReference type="AlphaFoldDB" id="A0A450YKQ3"/>
<dbReference type="GO" id="GO:0016491">
    <property type="term" value="F:oxidoreductase activity"/>
    <property type="evidence" value="ECO:0007669"/>
    <property type="project" value="InterPro"/>
</dbReference>
<dbReference type="InterPro" id="IPR003251">
    <property type="entry name" value="Rr_diiron-bd_dom"/>
</dbReference>
<reference evidence="3" key="1">
    <citation type="submission" date="2019-02" db="EMBL/GenBank/DDBJ databases">
        <authorList>
            <person name="Gruber-Vodicka R. H."/>
            <person name="Seah K. B. B."/>
        </authorList>
    </citation>
    <scope>NUCLEOTIDE SEQUENCE</scope>
    <source>
        <strain evidence="3">BECK_S1320</strain>
        <strain evidence="2">BECK_S1321</strain>
    </source>
</reference>
<proteinExistence type="predicted"/>
<evidence type="ECO:0000259" key="1">
    <source>
        <dbReference type="Pfam" id="PF02915"/>
    </source>
</evidence>
<dbReference type="GO" id="GO:0046872">
    <property type="term" value="F:metal ion binding"/>
    <property type="evidence" value="ECO:0007669"/>
    <property type="project" value="InterPro"/>
</dbReference>
<feature type="domain" description="Rubrerythrin diiron-binding" evidence="1">
    <location>
        <begin position="109"/>
        <end position="160"/>
    </location>
</feature>
<evidence type="ECO:0000313" key="2">
    <source>
        <dbReference type="EMBL" id="VFK38856.1"/>
    </source>
</evidence>
<sequence length="167" mass="19370">MTEGQPSSYERLQTKKSLAEILEVAMEFERTARDFYTDLIPRVSKRIRYLAEELAQEEQRHFDLFMELRARQNIEDQLREMVETPASDGRFSDAVQLPELGEKPDDQAVLQYALGREHAAMEQYRSLAKSTPSGPIKDLFDFLANEETQHKNELEKLYYEVVHSGGP</sequence>
<dbReference type="Pfam" id="PF02915">
    <property type="entry name" value="Rubrerythrin"/>
    <property type="match status" value="1"/>
</dbReference>
<dbReference type="SUPFAM" id="SSF47240">
    <property type="entry name" value="Ferritin-like"/>
    <property type="match status" value="1"/>
</dbReference>
<dbReference type="EMBL" id="CAADFR010000029">
    <property type="protein sequence ID" value="VFK38856.1"/>
    <property type="molecule type" value="Genomic_DNA"/>
</dbReference>
<name>A0A450YKQ3_9GAMM</name>
<organism evidence="3">
    <name type="scientific">Candidatus Kentrum sp. SD</name>
    <dbReference type="NCBI Taxonomy" id="2126332"/>
    <lineage>
        <taxon>Bacteria</taxon>
        <taxon>Pseudomonadati</taxon>
        <taxon>Pseudomonadota</taxon>
        <taxon>Gammaproteobacteria</taxon>
        <taxon>Candidatus Kentrum</taxon>
    </lineage>
</organism>
<dbReference type="Gene3D" id="1.20.1260.10">
    <property type="match status" value="1"/>
</dbReference>
<dbReference type="InterPro" id="IPR012347">
    <property type="entry name" value="Ferritin-like"/>
</dbReference>
<dbReference type="EMBL" id="CAADFU010000014">
    <property type="protein sequence ID" value="VFK42137.1"/>
    <property type="molecule type" value="Genomic_DNA"/>
</dbReference>
<dbReference type="PANTHER" id="PTHR33531:SF10">
    <property type="entry name" value="BLR7895 PROTEIN"/>
    <property type="match status" value="1"/>
</dbReference>
<dbReference type="InterPro" id="IPR009078">
    <property type="entry name" value="Ferritin-like_SF"/>
</dbReference>
<gene>
    <name evidence="3" type="ORF">BECKSD772E_GA0070983_101440</name>
    <name evidence="2" type="ORF">BECKSD772F_GA0070984_10294</name>
</gene>
<dbReference type="PANTHER" id="PTHR33531">
    <property type="entry name" value="RUBRERYTHRIN SUBFAMILY"/>
    <property type="match status" value="1"/>
</dbReference>
<protein>
    <submittedName>
        <fullName evidence="3">Rubrerythrin</fullName>
    </submittedName>
</protein>
<evidence type="ECO:0000313" key="3">
    <source>
        <dbReference type="EMBL" id="VFK42137.1"/>
    </source>
</evidence>
<dbReference type="CDD" id="cd01045">
    <property type="entry name" value="Ferritin_like_AB"/>
    <property type="match status" value="1"/>
</dbReference>
<accession>A0A450YKQ3</accession>